<evidence type="ECO:0000313" key="1">
    <source>
        <dbReference type="EMBL" id="PJF35048.1"/>
    </source>
</evidence>
<dbReference type="EMBL" id="PGTM01000218">
    <property type="protein sequence ID" value="PJF35048.1"/>
    <property type="molecule type" value="Genomic_DNA"/>
</dbReference>
<reference evidence="1 2" key="1">
    <citation type="submission" date="2017-11" db="EMBL/GenBank/DDBJ databases">
        <title>Evolution of Phototrophy in the Chloroflexi Phylum Driven by Horizontal Gene Transfer.</title>
        <authorList>
            <person name="Ward L.M."/>
            <person name="Hemp J."/>
            <person name="Shih P.M."/>
            <person name="Mcglynn S.E."/>
            <person name="Fischer W."/>
        </authorList>
    </citation>
    <scope>NUCLEOTIDE SEQUENCE [LARGE SCALE GENOMIC DNA]</scope>
    <source>
        <strain evidence="1">JP3_13</strain>
    </source>
</reference>
<sequence>MWRFSCNVLALAIGLALMFGAAILVQRAAPPTPFALLFTMPDGTPCSRPCLFGARVGEMSYQEALALLDQHPLTRDLVRRRRVSTAAMLYEGLELIVEVQADAWDNLVQISLHIEPTYTQRLRLQGEPLEALPHALLRSGTMGETVAAIGVPDYVRLDGGRELRLYYQFDGLTFYFARRNERLNPTDTLTSIYMYAVPFPESSSLLRWSGFTSSERYYSRLASRSR</sequence>
<comment type="caution">
    <text evidence="1">The sequence shown here is derived from an EMBL/GenBank/DDBJ whole genome shotgun (WGS) entry which is preliminary data.</text>
</comment>
<organism evidence="1 2">
    <name type="scientific">Candidatus Thermofonsia Clade 1 bacterium</name>
    <dbReference type="NCBI Taxonomy" id="2364210"/>
    <lineage>
        <taxon>Bacteria</taxon>
        <taxon>Bacillati</taxon>
        <taxon>Chloroflexota</taxon>
        <taxon>Candidatus Thermofontia</taxon>
        <taxon>Candidatus Thermofonsia Clade 1</taxon>
    </lineage>
</organism>
<accession>A0A2M8PBX3</accession>
<name>A0A2M8PBX3_9CHLR</name>
<dbReference type="Proteomes" id="UP000229681">
    <property type="component" value="Unassembled WGS sequence"/>
</dbReference>
<gene>
    <name evidence="1" type="ORF">CUN49_12575</name>
</gene>
<dbReference type="AlphaFoldDB" id="A0A2M8PBX3"/>
<evidence type="ECO:0000313" key="2">
    <source>
        <dbReference type="Proteomes" id="UP000229681"/>
    </source>
</evidence>
<proteinExistence type="predicted"/>
<protein>
    <submittedName>
        <fullName evidence="1">Uncharacterized protein</fullName>
    </submittedName>
</protein>